<protein>
    <recommendedName>
        <fullName evidence="4">NTF2 domain-containing protein</fullName>
    </recommendedName>
</protein>
<dbReference type="OrthoDB" id="6407068at2759"/>
<dbReference type="Proteomes" id="UP000242188">
    <property type="component" value="Unassembled WGS sequence"/>
</dbReference>
<dbReference type="InterPro" id="IPR026698">
    <property type="entry name" value="UPF_C3orf38"/>
</dbReference>
<name>A0A210QFM4_MIZYE</name>
<comment type="caution">
    <text evidence="2">The sequence shown here is derived from an EMBL/GenBank/DDBJ whole genome shotgun (WGS) entry which is preliminary data.</text>
</comment>
<organism evidence="2 3">
    <name type="scientific">Mizuhopecten yessoensis</name>
    <name type="common">Japanese scallop</name>
    <name type="synonym">Patinopecten yessoensis</name>
    <dbReference type="NCBI Taxonomy" id="6573"/>
    <lineage>
        <taxon>Eukaryota</taxon>
        <taxon>Metazoa</taxon>
        <taxon>Spiralia</taxon>
        <taxon>Lophotrochozoa</taxon>
        <taxon>Mollusca</taxon>
        <taxon>Bivalvia</taxon>
        <taxon>Autobranchia</taxon>
        <taxon>Pteriomorphia</taxon>
        <taxon>Pectinida</taxon>
        <taxon>Pectinoidea</taxon>
        <taxon>Pectinidae</taxon>
        <taxon>Mizuhopecten</taxon>
    </lineage>
</organism>
<evidence type="ECO:0000256" key="1">
    <source>
        <dbReference type="SAM" id="MobiDB-lite"/>
    </source>
</evidence>
<dbReference type="EMBL" id="NEDP02003864">
    <property type="protein sequence ID" value="OWF47557.1"/>
    <property type="molecule type" value="Genomic_DNA"/>
</dbReference>
<gene>
    <name evidence="2" type="ORF">KP79_PYT15620</name>
</gene>
<reference evidence="2 3" key="1">
    <citation type="journal article" date="2017" name="Nat. Ecol. Evol.">
        <title>Scallop genome provides insights into evolution of bilaterian karyotype and development.</title>
        <authorList>
            <person name="Wang S."/>
            <person name="Zhang J."/>
            <person name="Jiao W."/>
            <person name="Li J."/>
            <person name="Xun X."/>
            <person name="Sun Y."/>
            <person name="Guo X."/>
            <person name="Huan P."/>
            <person name="Dong B."/>
            <person name="Zhang L."/>
            <person name="Hu X."/>
            <person name="Sun X."/>
            <person name="Wang J."/>
            <person name="Zhao C."/>
            <person name="Wang Y."/>
            <person name="Wang D."/>
            <person name="Huang X."/>
            <person name="Wang R."/>
            <person name="Lv J."/>
            <person name="Li Y."/>
            <person name="Zhang Z."/>
            <person name="Liu B."/>
            <person name="Lu W."/>
            <person name="Hui Y."/>
            <person name="Liang J."/>
            <person name="Zhou Z."/>
            <person name="Hou R."/>
            <person name="Li X."/>
            <person name="Liu Y."/>
            <person name="Li H."/>
            <person name="Ning X."/>
            <person name="Lin Y."/>
            <person name="Zhao L."/>
            <person name="Xing Q."/>
            <person name="Dou J."/>
            <person name="Li Y."/>
            <person name="Mao J."/>
            <person name="Guo H."/>
            <person name="Dou H."/>
            <person name="Li T."/>
            <person name="Mu C."/>
            <person name="Jiang W."/>
            <person name="Fu Q."/>
            <person name="Fu X."/>
            <person name="Miao Y."/>
            <person name="Liu J."/>
            <person name="Yu Q."/>
            <person name="Li R."/>
            <person name="Liao H."/>
            <person name="Li X."/>
            <person name="Kong Y."/>
            <person name="Jiang Z."/>
            <person name="Chourrout D."/>
            <person name="Li R."/>
            <person name="Bao Z."/>
        </authorList>
    </citation>
    <scope>NUCLEOTIDE SEQUENCE [LARGE SCALE GENOMIC DNA]</scope>
    <source>
        <strain evidence="2 3">PY_sf001</strain>
    </source>
</reference>
<dbReference type="PANTHER" id="PTHR21084">
    <property type="entry name" value="DENSE INCISORS"/>
    <property type="match status" value="1"/>
</dbReference>
<accession>A0A210QFM4</accession>
<feature type="region of interest" description="Disordered" evidence="1">
    <location>
        <begin position="126"/>
        <end position="146"/>
    </location>
</feature>
<evidence type="ECO:0008006" key="4">
    <source>
        <dbReference type="Google" id="ProtNLM"/>
    </source>
</evidence>
<dbReference type="InterPro" id="IPR032710">
    <property type="entry name" value="NTF2-like_dom_sf"/>
</dbReference>
<sequence length="322" mass="36013">MDDDEKAGSKDLLGRLTDSELNELKDTITKKQISAYGRKEHICAIVAYSESAFELLHRKKLKRDVLFQYLADSNVVVSVNSSKDTLINAIIKFWKSRSSQKNQNDVQGVKPVGQSQQDVLTAYQPRPQAEPQAHTHSASPPPNISITINIASPSATSLLSDQVGVAFATWFYEMLNSQNPMLPNTSEDFGPHHFWPDVNFKLLCLTPHPVEEEITGAEPTTQRLLSLVKDEQLLFNPNISEEGLHVKSNPHGQLVLIVCGTVHRSNDCLGEFEQLFGLLRDPRFDNNWKVKFTKLRIRTSQVTAMPKLTDQAVSEVTALVPV</sequence>
<keyword evidence="3" id="KW-1185">Reference proteome</keyword>
<dbReference type="Pfam" id="PF15008">
    <property type="entry name" value="DUF4518"/>
    <property type="match status" value="1"/>
</dbReference>
<evidence type="ECO:0000313" key="3">
    <source>
        <dbReference type="Proteomes" id="UP000242188"/>
    </source>
</evidence>
<dbReference type="STRING" id="6573.A0A210QFM4"/>
<proteinExistence type="predicted"/>
<dbReference type="AlphaFoldDB" id="A0A210QFM4"/>
<dbReference type="PANTHER" id="PTHR21084:SF1">
    <property type="entry name" value="DENSE INCISORS"/>
    <property type="match status" value="1"/>
</dbReference>
<dbReference type="SUPFAM" id="SSF54427">
    <property type="entry name" value="NTF2-like"/>
    <property type="match status" value="1"/>
</dbReference>
<evidence type="ECO:0000313" key="2">
    <source>
        <dbReference type="EMBL" id="OWF47557.1"/>
    </source>
</evidence>